<dbReference type="CDD" id="cd00009">
    <property type="entry name" value="AAA"/>
    <property type="match status" value="1"/>
</dbReference>
<organism evidence="8">
    <name type="scientific">Albugo laibachii Nc14</name>
    <dbReference type="NCBI Taxonomy" id="890382"/>
    <lineage>
        <taxon>Eukaryota</taxon>
        <taxon>Sar</taxon>
        <taxon>Stramenopiles</taxon>
        <taxon>Oomycota</taxon>
        <taxon>Peronosporomycetes</taxon>
        <taxon>Albuginales</taxon>
        <taxon>Albuginaceae</taxon>
        <taxon>Albugo</taxon>
    </lineage>
</organism>
<dbReference type="EMBL" id="FR824057">
    <property type="protein sequence ID" value="CCA15478.1"/>
    <property type="molecule type" value="Genomic_DNA"/>
</dbReference>
<dbReference type="FunFam" id="3.40.50.300:FF:000129">
    <property type="entry name" value="Replication factor C subunit 5"/>
    <property type="match status" value="1"/>
</dbReference>
<proteinExistence type="inferred from homology"/>
<dbReference type="AlphaFoldDB" id="F0W338"/>
<dbReference type="Pfam" id="PF00004">
    <property type="entry name" value="AAA"/>
    <property type="match status" value="1"/>
</dbReference>
<reference evidence="8" key="2">
    <citation type="submission" date="2011-02" db="EMBL/GenBank/DDBJ databases">
        <authorList>
            <person name="MacLean D."/>
        </authorList>
    </citation>
    <scope>NUCLEOTIDE SEQUENCE</scope>
</reference>
<dbReference type="NCBIfam" id="NF001679">
    <property type="entry name" value="PRK00440.1"/>
    <property type="match status" value="1"/>
</dbReference>
<dbReference type="Gene3D" id="1.20.272.10">
    <property type="match status" value="1"/>
</dbReference>
<evidence type="ECO:0000256" key="5">
    <source>
        <dbReference type="ARBA" id="ARBA00022840"/>
    </source>
</evidence>
<dbReference type="GO" id="GO:0003689">
    <property type="term" value="F:DNA clamp loader activity"/>
    <property type="evidence" value="ECO:0007669"/>
    <property type="project" value="TreeGrafter"/>
</dbReference>
<dbReference type="SUPFAM" id="SSF48019">
    <property type="entry name" value="post-AAA+ oligomerization domain-like"/>
    <property type="match status" value="1"/>
</dbReference>
<dbReference type="GO" id="GO:0005634">
    <property type="term" value="C:nucleus"/>
    <property type="evidence" value="ECO:0007669"/>
    <property type="project" value="UniProtKB-SubCell"/>
</dbReference>
<dbReference type="InterPro" id="IPR050238">
    <property type="entry name" value="DNA_Rep/Repair_Clamp_Loader"/>
</dbReference>
<comment type="similarity">
    <text evidence="2">Belongs to the activator 1 small subunits family.</text>
</comment>
<accession>F0W338</accession>
<name>F0W338_9STRA</name>
<feature type="domain" description="AAA+ ATPase" evidence="7">
    <location>
        <begin position="42"/>
        <end position="172"/>
    </location>
</feature>
<keyword evidence="6" id="KW-0539">Nucleus</keyword>
<dbReference type="GO" id="GO:0003677">
    <property type="term" value="F:DNA binding"/>
    <property type="evidence" value="ECO:0007669"/>
    <property type="project" value="InterPro"/>
</dbReference>
<evidence type="ECO:0000256" key="6">
    <source>
        <dbReference type="ARBA" id="ARBA00023242"/>
    </source>
</evidence>
<dbReference type="Pfam" id="PF21960">
    <property type="entry name" value="RCF1-5-like_lid"/>
    <property type="match status" value="1"/>
</dbReference>
<dbReference type="Pfam" id="PF08542">
    <property type="entry name" value="Rep_fac_C"/>
    <property type="match status" value="1"/>
</dbReference>
<dbReference type="PANTHER" id="PTHR11669:SF20">
    <property type="entry name" value="REPLICATION FACTOR C SUBUNIT 4"/>
    <property type="match status" value="1"/>
</dbReference>
<dbReference type="Gene3D" id="3.40.50.300">
    <property type="entry name" value="P-loop containing nucleotide triphosphate hydrolases"/>
    <property type="match status" value="1"/>
</dbReference>
<dbReference type="HOGENOM" id="CLU_042324_1_0_1"/>
<evidence type="ECO:0000256" key="3">
    <source>
        <dbReference type="ARBA" id="ARBA00022705"/>
    </source>
</evidence>
<evidence type="ECO:0000256" key="2">
    <source>
        <dbReference type="ARBA" id="ARBA00005378"/>
    </source>
</evidence>
<dbReference type="InterPro" id="IPR003593">
    <property type="entry name" value="AAA+_ATPase"/>
</dbReference>
<reference evidence="8" key="1">
    <citation type="journal article" date="2011" name="PLoS Biol.">
        <title>Gene gain and loss during evolution of obligate parasitism in the white rust pathogen of Arabidopsis thaliana.</title>
        <authorList>
            <person name="Kemen E."/>
            <person name="Gardiner A."/>
            <person name="Schultz-Larsen T."/>
            <person name="Kemen A.C."/>
            <person name="Balmuth A.L."/>
            <person name="Robert-Seilaniantz A."/>
            <person name="Bailey K."/>
            <person name="Holub E."/>
            <person name="Studholme D.J."/>
            <person name="Maclean D."/>
            <person name="Jones J.D."/>
        </authorList>
    </citation>
    <scope>NUCLEOTIDE SEQUENCE</scope>
</reference>
<dbReference type="PANTHER" id="PTHR11669">
    <property type="entry name" value="REPLICATION FACTOR C / DNA POLYMERASE III GAMMA-TAU SUBUNIT"/>
    <property type="match status" value="1"/>
</dbReference>
<dbReference type="Gene3D" id="1.10.8.60">
    <property type="match status" value="1"/>
</dbReference>
<gene>
    <name evidence="8" type="primary">AlNc14C12G1416</name>
    <name evidence="8" type="ORF">ALNC14_016210</name>
</gene>
<protein>
    <submittedName>
        <fullName evidence="8">Replication factor C subunit 4 putative</fullName>
    </submittedName>
</protein>
<dbReference type="FunFam" id="1.20.272.10:FF:000011">
    <property type="entry name" value="Replication factor C subunit 2"/>
    <property type="match status" value="1"/>
</dbReference>
<dbReference type="GO" id="GO:0006261">
    <property type="term" value="P:DNA-templated DNA replication"/>
    <property type="evidence" value="ECO:0007669"/>
    <property type="project" value="TreeGrafter"/>
</dbReference>
<evidence type="ECO:0000256" key="1">
    <source>
        <dbReference type="ARBA" id="ARBA00004123"/>
    </source>
</evidence>
<evidence type="ECO:0000259" key="7">
    <source>
        <dbReference type="SMART" id="SM00382"/>
    </source>
</evidence>
<dbReference type="InterPro" id="IPR027417">
    <property type="entry name" value="P-loop_NTPase"/>
</dbReference>
<evidence type="ECO:0000313" key="8">
    <source>
        <dbReference type="EMBL" id="CCA15478.1"/>
    </source>
</evidence>
<comment type="subcellular location">
    <subcellularLocation>
        <location evidence="1">Nucleus</location>
    </subcellularLocation>
</comment>
<dbReference type="GO" id="GO:0005524">
    <property type="term" value="F:ATP binding"/>
    <property type="evidence" value="ECO:0007669"/>
    <property type="project" value="UniProtKB-KW"/>
</dbReference>
<dbReference type="InterPro" id="IPR003959">
    <property type="entry name" value="ATPase_AAA_core"/>
</dbReference>
<dbReference type="SMART" id="SM00382">
    <property type="entry name" value="AAA"/>
    <property type="match status" value="1"/>
</dbReference>
<keyword evidence="5" id="KW-0067">ATP-binding</keyword>
<sequence>MPPHQNEVSLPWIEKYRPKVINDISHQEHVVATLRQSIASGQLPHLLFYGPPGTGKTSTIVAVARELYGNDFRKNGRYLELNASDDRGIKVVREKVKLFAQGAINSSESMPAFKIIVLDEADSMTNDAQSALRRMMEDYSKVTRFCLICNYVSRIIDPIASRCVKFRFSPLTKESMAARLSYIGSQENLRLDDDIIDTLLDCANGDLRKAINLMQSARQTGGKELTNDEIVAVAGLAPKELLENFWKAIAGNSFDSMRTEIESILLSGYPTLTILHQLSEDIMKRSELSDIQKARSCLRIAEADSKLIDGASEYFQLFDVGSYIMRQYQSMDN</sequence>
<keyword evidence="4" id="KW-0547">Nucleotide-binding</keyword>
<keyword evidence="3" id="KW-0235">DNA replication</keyword>
<dbReference type="GO" id="GO:0016887">
    <property type="term" value="F:ATP hydrolysis activity"/>
    <property type="evidence" value="ECO:0007669"/>
    <property type="project" value="InterPro"/>
</dbReference>
<evidence type="ECO:0000256" key="4">
    <source>
        <dbReference type="ARBA" id="ARBA00022741"/>
    </source>
</evidence>
<dbReference type="InterPro" id="IPR008921">
    <property type="entry name" value="DNA_pol3_clamp-load_cplx_C"/>
</dbReference>
<dbReference type="InterPro" id="IPR013748">
    <property type="entry name" value="Rep_factorC_C"/>
</dbReference>
<dbReference type="SUPFAM" id="SSF52540">
    <property type="entry name" value="P-loop containing nucleoside triphosphate hydrolases"/>
    <property type="match status" value="1"/>
</dbReference>
<dbReference type="GO" id="GO:0005663">
    <property type="term" value="C:DNA replication factor C complex"/>
    <property type="evidence" value="ECO:0007669"/>
    <property type="project" value="TreeGrafter"/>
</dbReference>
<dbReference type="GO" id="GO:0006281">
    <property type="term" value="P:DNA repair"/>
    <property type="evidence" value="ECO:0007669"/>
    <property type="project" value="TreeGrafter"/>
</dbReference>